<dbReference type="EC" id="3.1.3.15" evidence="4 11"/>
<evidence type="ECO:0000256" key="10">
    <source>
        <dbReference type="ARBA" id="ARBA00049158"/>
    </source>
</evidence>
<dbReference type="PANTHER" id="PTHR43200:SF6">
    <property type="entry name" value="3'(2'),5'-BISPHOSPHATE NUCLEOTIDASE"/>
    <property type="match status" value="1"/>
</dbReference>
<dbReference type="FunFam" id="3.30.540.10:FF:000030">
    <property type="entry name" value="Inositol monophosphatase"/>
    <property type="match status" value="1"/>
</dbReference>
<keyword evidence="7 13" id="KW-0378">Hydrolase</keyword>
<dbReference type="CDD" id="cd01641">
    <property type="entry name" value="Bacterial_IMPase_like_1"/>
    <property type="match status" value="1"/>
</dbReference>
<evidence type="ECO:0000256" key="12">
    <source>
        <dbReference type="PIRSR" id="PIRSR600760-2"/>
    </source>
</evidence>
<dbReference type="PROSITE" id="PS00629">
    <property type="entry name" value="IMP_1"/>
    <property type="match status" value="1"/>
</dbReference>
<dbReference type="PANTHER" id="PTHR43200">
    <property type="entry name" value="PHOSPHATASE"/>
    <property type="match status" value="1"/>
</dbReference>
<dbReference type="PRINTS" id="PR00377">
    <property type="entry name" value="IMPHPHTASES"/>
</dbReference>
<evidence type="ECO:0000256" key="11">
    <source>
        <dbReference type="NCBIfam" id="TIGR02067"/>
    </source>
</evidence>
<dbReference type="NCBIfam" id="TIGR02067">
    <property type="entry name" value="his_9_HisN"/>
    <property type="match status" value="1"/>
</dbReference>
<dbReference type="InterPro" id="IPR011809">
    <property type="entry name" value="His_9_proposed"/>
</dbReference>
<evidence type="ECO:0000256" key="1">
    <source>
        <dbReference type="ARBA" id="ARBA00001946"/>
    </source>
</evidence>
<evidence type="ECO:0000313" key="14">
    <source>
        <dbReference type="Proteomes" id="UP000598467"/>
    </source>
</evidence>
<dbReference type="GO" id="GO:0046872">
    <property type="term" value="F:metal ion binding"/>
    <property type="evidence" value="ECO:0007669"/>
    <property type="project" value="UniProtKB-KW"/>
</dbReference>
<evidence type="ECO:0000256" key="8">
    <source>
        <dbReference type="ARBA" id="ARBA00022842"/>
    </source>
</evidence>
<dbReference type="GO" id="GO:0004401">
    <property type="term" value="F:histidinol-phosphatase activity"/>
    <property type="evidence" value="ECO:0007669"/>
    <property type="project" value="UniProtKB-UniRule"/>
</dbReference>
<dbReference type="RefSeq" id="WP_190293122.1">
    <property type="nucleotide sequence ID" value="NZ_JABFCZ010000022.1"/>
</dbReference>
<keyword evidence="8 12" id="KW-0460">Magnesium</keyword>
<feature type="binding site" evidence="12">
    <location>
        <position position="86"/>
    </location>
    <ligand>
        <name>Mg(2+)</name>
        <dbReference type="ChEBI" id="CHEBI:18420"/>
        <label>1</label>
        <note>catalytic</note>
    </ligand>
</feature>
<gene>
    <name evidence="13" type="primary">hisN</name>
    <name evidence="13" type="ORF">HK439_19380</name>
</gene>
<accession>A0A926P2M8</accession>
<feature type="binding site" evidence="12">
    <location>
        <position position="88"/>
    </location>
    <ligand>
        <name>Mg(2+)</name>
        <dbReference type="ChEBI" id="CHEBI:18420"/>
        <label>1</label>
        <note>catalytic</note>
    </ligand>
</feature>
<evidence type="ECO:0000256" key="7">
    <source>
        <dbReference type="ARBA" id="ARBA00022801"/>
    </source>
</evidence>
<protein>
    <recommendedName>
        <fullName evidence="4 11">Histidinol-phosphatase</fullName>
        <ecNumber evidence="4 11">3.1.3.15</ecNumber>
    </recommendedName>
</protein>
<evidence type="ECO:0000256" key="2">
    <source>
        <dbReference type="ARBA" id="ARBA00004970"/>
    </source>
</evidence>
<dbReference type="InterPro" id="IPR051090">
    <property type="entry name" value="Inositol_monoP_superfamily"/>
</dbReference>
<dbReference type="Proteomes" id="UP000598467">
    <property type="component" value="Unassembled WGS sequence"/>
</dbReference>
<comment type="catalytic activity">
    <reaction evidence="10">
        <text>L-histidinol phosphate + H2O = L-histidinol + phosphate</text>
        <dbReference type="Rhea" id="RHEA:14465"/>
        <dbReference type="ChEBI" id="CHEBI:15377"/>
        <dbReference type="ChEBI" id="CHEBI:43474"/>
        <dbReference type="ChEBI" id="CHEBI:57699"/>
        <dbReference type="ChEBI" id="CHEBI:57980"/>
        <dbReference type="EC" id="3.1.3.15"/>
    </reaction>
</comment>
<dbReference type="AlphaFoldDB" id="A0A926P2M8"/>
<feature type="binding site" evidence="12">
    <location>
        <position position="70"/>
    </location>
    <ligand>
        <name>Mg(2+)</name>
        <dbReference type="ChEBI" id="CHEBI:18420"/>
        <label>1</label>
        <note>catalytic</note>
    </ligand>
</feature>
<comment type="cofactor">
    <cofactor evidence="1 12">
        <name>Mg(2+)</name>
        <dbReference type="ChEBI" id="CHEBI:18420"/>
    </cofactor>
</comment>
<proteinExistence type="inferred from homology"/>
<dbReference type="InterPro" id="IPR020583">
    <property type="entry name" value="Inositol_monoP_metal-BS"/>
</dbReference>
<feature type="binding site" evidence="12">
    <location>
        <position position="213"/>
    </location>
    <ligand>
        <name>Mg(2+)</name>
        <dbReference type="ChEBI" id="CHEBI:18420"/>
        <label>1</label>
        <note>catalytic</note>
    </ligand>
</feature>
<dbReference type="Pfam" id="PF00459">
    <property type="entry name" value="Inositol_P"/>
    <property type="match status" value="1"/>
</dbReference>
<organism evidence="13 14">
    <name type="scientific">Roseibium aggregatum</name>
    <dbReference type="NCBI Taxonomy" id="187304"/>
    <lineage>
        <taxon>Bacteria</taxon>
        <taxon>Pseudomonadati</taxon>
        <taxon>Pseudomonadota</taxon>
        <taxon>Alphaproteobacteria</taxon>
        <taxon>Hyphomicrobiales</taxon>
        <taxon>Stappiaceae</taxon>
        <taxon>Roseibium</taxon>
    </lineage>
</organism>
<dbReference type="Gene3D" id="3.30.540.10">
    <property type="entry name" value="Fructose-1,6-Bisphosphatase, subunit A, domain 1"/>
    <property type="match status" value="1"/>
</dbReference>
<comment type="similarity">
    <text evidence="3">Belongs to the inositol monophosphatase superfamily.</text>
</comment>
<keyword evidence="9" id="KW-0368">Histidine biosynthesis</keyword>
<evidence type="ECO:0000256" key="9">
    <source>
        <dbReference type="ARBA" id="ARBA00023102"/>
    </source>
</evidence>
<reference evidence="13" key="1">
    <citation type="submission" date="2020-05" db="EMBL/GenBank/DDBJ databases">
        <title>Identification of trans-AT polyketide cluster in two marine bacteria, producers of a novel glutaramide-containing polyketide sesbanimide D and analogs.</title>
        <authorList>
            <person name="Kacar D."/>
            <person name="Rodriguez P."/>
            <person name="Canedo L."/>
            <person name="Gonzalez E."/>
            <person name="Galan B."/>
            <person name="De La Calle F."/>
            <person name="Garcia J.L."/>
        </authorList>
    </citation>
    <scope>NUCLEOTIDE SEQUENCE</scope>
    <source>
        <strain evidence="13">PHM038</strain>
    </source>
</reference>
<name>A0A926P2M8_9HYPH</name>
<evidence type="ECO:0000256" key="5">
    <source>
        <dbReference type="ARBA" id="ARBA00022605"/>
    </source>
</evidence>
<evidence type="ECO:0000256" key="3">
    <source>
        <dbReference type="ARBA" id="ARBA00009759"/>
    </source>
</evidence>
<comment type="caution">
    <text evidence="13">The sequence shown here is derived from an EMBL/GenBank/DDBJ whole genome shotgun (WGS) entry which is preliminary data.</text>
</comment>
<evidence type="ECO:0000256" key="4">
    <source>
        <dbReference type="ARBA" id="ARBA00013085"/>
    </source>
</evidence>
<feature type="binding site" evidence="12">
    <location>
        <position position="89"/>
    </location>
    <ligand>
        <name>Mg(2+)</name>
        <dbReference type="ChEBI" id="CHEBI:18420"/>
        <label>1</label>
        <note>catalytic</note>
    </ligand>
</feature>
<dbReference type="GO" id="GO:0000105">
    <property type="term" value="P:L-histidine biosynthetic process"/>
    <property type="evidence" value="ECO:0007669"/>
    <property type="project" value="UniProtKB-UniRule"/>
</dbReference>
<keyword evidence="5" id="KW-0028">Amino-acid biosynthesis</keyword>
<evidence type="ECO:0000313" key="13">
    <source>
        <dbReference type="EMBL" id="MBD1548433.1"/>
    </source>
</evidence>
<keyword evidence="6 12" id="KW-0479">Metal-binding</keyword>
<sequence>MQLSHIYADFLDRLADAAEAAIMPHFRSDHDVENKLDSGFDPVTIADRAGEEAMRALINAEYPDHGILGEEHGPENLDAENIWILDPIDGTRAFITGLPTWGTLIGLRTNGADCLGMMAQPYVKERYAGDGKSAWYAGPIGHRQLKTRACEKIGDAVMLTTAPELFSASEQPVFDAVKEATTLTRFGTDCYGYCMVAAGMADLVIEAGLQAYDIAALVPIIEGAGGVVTTWSGNAPVDGGQILACGDPRLHEKVLRMLESAAI</sequence>
<dbReference type="SUPFAM" id="SSF56655">
    <property type="entry name" value="Carbohydrate phosphatase"/>
    <property type="match status" value="1"/>
</dbReference>
<evidence type="ECO:0000256" key="6">
    <source>
        <dbReference type="ARBA" id="ARBA00022723"/>
    </source>
</evidence>
<dbReference type="Gene3D" id="3.40.190.80">
    <property type="match status" value="1"/>
</dbReference>
<comment type="pathway">
    <text evidence="2">Amino-acid biosynthesis; L-histidine biosynthesis; L-histidine from 5-phospho-alpha-D-ribose 1-diphosphate: step 8/9.</text>
</comment>
<dbReference type="InterPro" id="IPR000760">
    <property type="entry name" value="Inositol_monophosphatase-like"/>
</dbReference>
<dbReference type="EMBL" id="JABFCZ010000022">
    <property type="protein sequence ID" value="MBD1548433.1"/>
    <property type="molecule type" value="Genomic_DNA"/>
</dbReference>